<reference evidence="2 3" key="1">
    <citation type="journal article" date="2015" name="BMC Genomics">
        <title>Comparative genome analysis of Prevotella intermedia strain isolated from infected root canal reveals features related to pathogenicity and adaptation.</title>
        <authorList>
            <person name="Ruan Y."/>
            <person name="Shen L."/>
            <person name="Zou Y."/>
            <person name="Qi Z."/>
            <person name="Yin J."/>
            <person name="Jiang J."/>
            <person name="Guo L."/>
            <person name="He L."/>
            <person name="Chen Z."/>
            <person name="Tang Z."/>
            <person name="Qin S."/>
        </authorList>
    </citation>
    <scope>NUCLEOTIDE SEQUENCE [LARGE SCALE GENOMIC DNA]</scope>
    <source>
        <strain evidence="2 3">ZT</strain>
    </source>
</reference>
<dbReference type="EMBL" id="ATMK01000006">
    <property type="protein sequence ID" value="KJJ87493.1"/>
    <property type="molecule type" value="Genomic_DNA"/>
</dbReference>
<proteinExistence type="predicted"/>
<sequence length="403" mass="47280">MDKENNKIIPFKTIDKIADKLRDVLNSSDNVLLYAYNGTGKTRLSMAFKNKGKKKNGGDTLYFNAFTEDLFTWDNDLKNDENRTLKINELSNFFNGFKDLSLENRIFAHLERYAKINFKIDYEKWTISFSRIIPNPKYNPHNPNNREPETIEQDGIKISRGEENIFIFCIFLAICELVIDGAEAYKWVKYIYIDDPISSLDENNAITIANDLSNIIGKCKGKAKVVISSHHSLFYNVMYNELRKSSKSYFLHKTSSEEYRLQKTEDTPFFHHIALLCELKQRVEQYKKEREENKENIQTNILNTYHFNILRSILEKTAVFFGYTDFSFCLKDKKDEDEDKDKVDNENENLYARALNIMSHGRYSIFSPVGMMPDNADLFVEIFDTFTKKYDFYFPDIFAEGDI</sequence>
<dbReference type="Pfam" id="PF13166">
    <property type="entry name" value="AAA_13"/>
    <property type="match status" value="1"/>
</dbReference>
<accession>A0AAP0YM25</accession>
<gene>
    <name evidence="2" type="ORF">M573_106084</name>
</gene>
<dbReference type="SUPFAM" id="SSF52540">
    <property type="entry name" value="P-loop containing nucleoside triphosphate hydrolases"/>
    <property type="match status" value="1"/>
</dbReference>
<dbReference type="Proteomes" id="UP000032541">
    <property type="component" value="Unassembled WGS sequence"/>
</dbReference>
<evidence type="ECO:0000259" key="1">
    <source>
        <dbReference type="Pfam" id="PF13166"/>
    </source>
</evidence>
<dbReference type="AlphaFoldDB" id="A0AAP0YM25"/>
<comment type="caution">
    <text evidence="2">The sequence shown here is derived from an EMBL/GenBank/DDBJ whole genome shotgun (WGS) entry which is preliminary data.</text>
</comment>
<dbReference type="InterPro" id="IPR026866">
    <property type="entry name" value="CR006_AAA"/>
</dbReference>
<name>A0AAP0YM25_PREIN</name>
<dbReference type="InterPro" id="IPR027417">
    <property type="entry name" value="P-loop_NTPase"/>
</dbReference>
<protein>
    <submittedName>
        <fullName evidence="2">Anticodon nuclease</fullName>
    </submittedName>
</protein>
<dbReference type="Gene3D" id="3.40.50.300">
    <property type="entry name" value="P-loop containing nucleotide triphosphate hydrolases"/>
    <property type="match status" value="1"/>
</dbReference>
<organism evidence="2 3">
    <name type="scientific">Prevotella intermedia ZT</name>
    <dbReference type="NCBI Taxonomy" id="1347790"/>
    <lineage>
        <taxon>Bacteria</taxon>
        <taxon>Pseudomonadati</taxon>
        <taxon>Bacteroidota</taxon>
        <taxon>Bacteroidia</taxon>
        <taxon>Bacteroidales</taxon>
        <taxon>Prevotellaceae</taxon>
        <taxon>Prevotella</taxon>
    </lineage>
</organism>
<dbReference type="RefSeq" id="WP_027444622.1">
    <property type="nucleotide sequence ID" value="NZ_ATMK01000006.1"/>
</dbReference>
<feature type="domain" description="Protein CR006 P-loop" evidence="1">
    <location>
        <begin position="156"/>
        <end position="361"/>
    </location>
</feature>
<evidence type="ECO:0000313" key="2">
    <source>
        <dbReference type="EMBL" id="KJJ87493.1"/>
    </source>
</evidence>
<evidence type="ECO:0000313" key="3">
    <source>
        <dbReference type="Proteomes" id="UP000032541"/>
    </source>
</evidence>